<keyword evidence="2" id="KW-1185">Reference proteome</keyword>
<dbReference type="Proteomes" id="UP000627715">
    <property type="component" value="Unassembled WGS sequence"/>
</dbReference>
<protein>
    <submittedName>
        <fullName evidence="1">Uncharacterized protein</fullName>
    </submittedName>
</protein>
<evidence type="ECO:0000313" key="1">
    <source>
        <dbReference type="EMBL" id="GGG48970.1"/>
    </source>
</evidence>
<gene>
    <name evidence="1" type="ORF">GCM10011403_02600</name>
</gene>
<accession>A0A917LQD1</accession>
<dbReference type="AlphaFoldDB" id="A0A917LQD1"/>
<proteinExistence type="predicted"/>
<reference evidence="1" key="2">
    <citation type="submission" date="2020-09" db="EMBL/GenBank/DDBJ databases">
        <authorList>
            <person name="Sun Q."/>
            <person name="Zhou Y."/>
        </authorList>
    </citation>
    <scope>NUCLEOTIDE SEQUENCE</scope>
    <source>
        <strain evidence="1">CGMCC 1.15425</strain>
    </source>
</reference>
<sequence>MRVYDEPVFDPSRDAWNCDLNGDFIAIPGGIPVPEANEIQTG</sequence>
<name>A0A917LQD1_9GAMM</name>
<organism evidence="1 2">
    <name type="scientific">Pseudohongiella nitratireducens</name>
    <dbReference type="NCBI Taxonomy" id="1768907"/>
    <lineage>
        <taxon>Bacteria</taxon>
        <taxon>Pseudomonadati</taxon>
        <taxon>Pseudomonadota</taxon>
        <taxon>Gammaproteobacteria</taxon>
        <taxon>Pseudomonadales</taxon>
        <taxon>Pseudohongiellaceae</taxon>
        <taxon>Pseudohongiella</taxon>
    </lineage>
</organism>
<evidence type="ECO:0000313" key="2">
    <source>
        <dbReference type="Proteomes" id="UP000627715"/>
    </source>
</evidence>
<reference evidence="1" key="1">
    <citation type="journal article" date="2014" name="Int. J. Syst. Evol. Microbiol.">
        <title>Complete genome sequence of Corynebacterium casei LMG S-19264T (=DSM 44701T), isolated from a smear-ripened cheese.</title>
        <authorList>
            <consortium name="US DOE Joint Genome Institute (JGI-PGF)"/>
            <person name="Walter F."/>
            <person name="Albersmeier A."/>
            <person name="Kalinowski J."/>
            <person name="Ruckert C."/>
        </authorList>
    </citation>
    <scope>NUCLEOTIDE SEQUENCE</scope>
    <source>
        <strain evidence="1">CGMCC 1.15425</strain>
    </source>
</reference>
<dbReference type="EMBL" id="BMIY01000001">
    <property type="protein sequence ID" value="GGG48970.1"/>
    <property type="molecule type" value="Genomic_DNA"/>
</dbReference>
<comment type="caution">
    <text evidence="1">The sequence shown here is derived from an EMBL/GenBank/DDBJ whole genome shotgun (WGS) entry which is preliminary data.</text>
</comment>